<dbReference type="KEGG" id="more:E1B28_005411"/>
<comment type="similarity">
    <text evidence="1">Belongs to the UPF0612 family.</text>
</comment>
<proteinExistence type="inferred from homology"/>
<dbReference type="OrthoDB" id="3024167at2759"/>
<dbReference type="GeneID" id="66074487"/>
<organism evidence="5 6">
    <name type="scientific">Marasmius oreades</name>
    <name type="common">fairy-ring Marasmius</name>
    <dbReference type="NCBI Taxonomy" id="181124"/>
    <lineage>
        <taxon>Eukaryota</taxon>
        <taxon>Fungi</taxon>
        <taxon>Dikarya</taxon>
        <taxon>Basidiomycota</taxon>
        <taxon>Agaricomycotina</taxon>
        <taxon>Agaricomycetes</taxon>
        <taxon>Agaricomycetidae</taxon>
        <taxon>Agaricales</taxon>
        <taxon>Marasmiineae</taxon>
        <taxon>Marasmiaceae</taxon>
        <taxon>Marasmius</taxon>
    </lineage>
</organism>
<sequence>MAHNIPVISDTGQLGHPAPPPPIILDENREILDDDKGNASALKRDYTTFSRDGGAEDVDATGMVNAETYKNQAFRRDHLEAQLDRRMDGIHEPQAHGAMMGGMVPIHEQLQGVETTARMDERLRGTEETIKGMQEEIARATKQVDNLNVKVGELLLELFASRMKARQRKNILRFPINSKLLQVPFPDGTEPWGQERQIIVQDQNVSVQLPALDSVDAIRDLAQPGNIDILNAYVEGYYGDDWNVAQPTEKKIKWLLAVVGCKD</sequence>
<reference evidence="5" key="1">
    <citation type="journal article" date="2021" name="Genome Biol. Evol.">
        <title>The assembled and annotated genome of the fairy-ring fungus Marasmius oreades.</title>
        <authorList>
            <person name="Hiltunen M."/>
            <person name="Ament-Velasquez S.L."/>
            <person name="Johannesson H."/>
        </authorList>
    </citation>
    <scope>NUCLEOTIDE SEQUENCE</scope>
    <source>
        <strain evidence="5">03SP1</strain>
    </source>
</reference>
<dbReference type="EMBL" id="CM032183">
    <property type="protein sequence ID" value="KAG7094585.1"/>
    <property type="molecule type" value="Genomic_DNA"/>
</dbReference>
<dbReference type="InterPro" id="IPR013902">
    <property type="entry name" value="Mug135-like_C"/>
</dbReference>
<comment type="caution">
    <text evidence="5">The sequence shown here is derived from an EMBL/GenBank/DDBJ whole genome shotgun (WGS) entry which is preliminary data.</text>
</comment>
<protein>
    <recommendedName>
        <fullName evidence="4">Mug135-like C-terminal domain-containing protein</fullName>
    </recommendedName>
</protein>
<evidence type="ECO:0000259" key="4">
    <source>
        <dbReference type="Pfam" id="PF08593"/>
    </source>
</evidence>
<dbReference type="AlphaFoldDB" id="A0A9P7S3S5"/>
<name>A0A9P7S3S5_9AGAR</name>
<evidence type="ECO:0000256" key="1">
    <source>
        <dbReference type="ARBA" id="ARBA00005788"/>
    </source>
</evidence>
<gene>
    <name evidence="5" type="ORF">E1B28_005411</name>
</gene>
<keyword evidence="6" id="KW-1185">Reference proteome</keyword>
<dbReference type="RefSeq" id="XP_043011055.1">
    <property type="nucleotide sequence ID" value="XM_043149971.1"/>
</dbReference>
<keyword evidence="2" id="KW-0175">Coiled coil</keyword>
<evidence type="ECO:0000256" key="2">
    <source>
        <dbReference type="SAM" id="Coils"/>
    </source>
</evidence>
<feature type="domain" description="Mug135-like C-terminal" evidence="4">
    <location>
        <begin position="180"/>
        <end position="262"/>
    </location>
</feature>
<feature type="region of interest" description="Disordered" evidence="3">
    <location>
        <begin position="1"/>
        <end position="24"/>
    </location>
</feature>
<evidence type="ECO:0000256" key="3">
    <source>
        <dbReference type="SAM" id="MobiDB-lite"/>
    </source>
</evidence>
<evidence type="ECO:0000313" key="5">
    <source>
        <dbReference type="EMBL" id="KAG7094585.1"/>
    </source>
</evidence>
<dbReference type="Pfam" id="PF08593">
    <property type="entry name" value="Mug135_C"/>
    <property type="match status" value="1"/>
</dbReference>
<accession>A0A9P7S3S5</accession>
<dbReference type="Proteomes" id="UP001049176">
    <property type="component" value="Chromosome 3"/>
</dbReference>
<evidence type="ECO:0000313" key="6">
    <source>
        <dbReference type="Proteomes" id="UP001049176"/>
    </source>
</evidence>
<feature type="coiled-coil region" evidence="2">
    <location>
        <begin position="116"/>
        <end position="157"/>
    </location>
</feature>